<accession>A0AA96DF68</accession>
<dbReference type="Gene3D" id="1.10.30.50">
    <property type="match status" value="1"/>
</dbReference>
<proteinExistence type="predicted"/>
<protein>
    <recommendedName>
        <fullName evidence="5">HNH nuclease domain-containing protein</fullName>
    </recommendedName>
</protein>
<evidence type="ECO:0000313" key="4">
    <source>
        <dbReference type="EMBL" id="WNP40389.1"/>
    </source>
</evidence>
<evidence type="ECO:0008006" key="5">
    <source>
        <dbReference type="Google" id="ProtNLM"/>
    </source>
</evidence>
<evidence type="ECO:0000313" key="1">
    <source>
        <dbReference type="EMBL" id="WNL27058.1"/>
    </source>
</evidence>
<dbReference type="EMBL" id="CP134855">
    <property type="protein sequence ID" value="WNL32147.1"/>
    <property type="molecule type" value="Genomic_DNA"/>
</dbReference>
<dbReference type="EMBL" id="CP134853">
    <property type="protein sequence ID" value="WNL27058.1"/>
    <property type="molecule type" value="Genomic_DNA"/>
</dbReference>
<gene>
    <name evidence="3" type="ORF">RJG58_01025</name>
    <name evidence="4" type="ORF">RMP69_01025</name>
    <name evidence="1" type="ORF">RMQ65_07075</name>
    <name evidence="2" type="ORF">RMQ67_01025</name>
</gene>
<evidence type="ECO:0000313" key="2">
    <source>
        <dbReference type="EMBL" id="WNL32147.1"/>
    </source>
</evidence>
<dbReference type="AlphaFoldDB" id="A0AA96DF68"/>
<sequence length="308" mass="37262">MIKVKFNKELFDLHIKEISLKIDNLFKEIDESSLEESNKNCLKYIKDNLKNILKADSKEMKIFIKYFKDNYPNSIGIEGQKKEEWHSLYKIIRDEIFEKEYDNWGKRKKYGTYEFVNKLDLKTCPYCNRNYTFIVDEETGKLRPEIDHFYPKSIYPFLAMSFYNLIPSCPICNHTKSSKIKENLINPYDIKQDDFKFTYKPNDISFSEVESKKYNMDNFEIEFKNQNENIDIFKLDELYKQHKDIVVDLLMKKVYYPKSYIEELENNFGFTKDEIYRYLLSNYKKDEDLHKRPLSKLIKDISQELDLI</sequence>
<organism evidence="1">
    <name type="scientific">Arcobacter sp. AZ-2023</name>
    <dbReference type="NCBI Taxonomy" id="3074453"/>
    <lineage>
        <taxon>Bacteria</taxon>
        <taxon>Pseudomonadati</taxon>
        <taxon>Campylobacterota</taxon>
        <taxon>Epsilonproteobacteria</taxon>
        <taxon>Campylobacterales</taxon>
        <taxon>Arcobacteraceae</taxon>
        <taxon>Arcobacter</taxon>
    </lineage>
</organism>
<evidence type="ECO:0000313" key="3">
    <source>
        <dbReference type="EMBL" id="WNP38297.1"/>
    </source>
</evidence>
<dbReference type="EMBL" id="CP135130">
    <property type="protein sequence ID" value="WNP38297.1"/>
    <property type="molecule type" value="Genomic_DNA"/>
</dbReference>
<name>A0AA96DF68_9BACT</name>
<reference evidence="1" key="1">
    <citation type="submission" date="2023-09" db="EMBL/GenBank/DDBJ databases">
        <title>Arcobacter tbilisiensis sp. nov. isolated from chicken meat in Tbilisi, Georgia.</title>
        <authorList>
            <person name="Matthias R."/>
            <person name="Zautner A.E."/>
        </authorList>
    </citation>
    <scope>NUCLEOTIDE SEQUENCE</scope>
    <source>
        <strain evidence="3">LEO 101</strain>
        <strain evidence="1">LEO 49</strain>
        <strain evidence="4">LEO 50</strain>
        <strain evidence="2">LEO 53</strain>
    </source>
</reference>
<dbReference type="EMBL" id="CP135131">
    <property type="protein sequence ID" value="WNP40389.1"/>
    <property type="molecule type" value="Genomic_DNA"/>
</dbReference>